<proteinExistence type="predicted"/>
<dbReference type="Gene3D" id="2.120.10.30">
    <property type="entry name" value="TolB, C-terminal domain"/>
    <property type="match status" value="1"/>
</dbReference>
<gene>
    <name evidence="1" type="ORF">OXD698_LOCUS49151</name>
</gene>
<dbReference type="SUPFAM" id="SSF63829">
    <property type="entry name" value="Calcium-dependent phosphotriesterase"/>
    <property type="match status" value="1"/>
</dbReference>
<dbReference type="Proteomes" id="UP000663844">
    <property type="component" value="Unassembled WGS sequence"/>
</dbReference>
<feature type="non-terminal residue" evidence="1">
    <location>
        <position position="1"/>
    </location>
</feature>
<name>A0A820LJ11_9BILA</name>
<protein>
    <submittedName>
        <fullName evidence="1">Uncharacterized protein</fullName>
    </submittedName>
</protein>
<organism evidence="1 2">
    <name type="scientific">Adineta steineri</name>
    <dbReference type="NCBI Taxonomy" id="433720"/>
    <lineage>
        <taxon>Eukaryota</taxon>
        <taxon>Metazoa</taxon>
        <taxon>Spiralia</taxon>
        <taxon>Gnathifera</taxon>
        <taxon>Rotifera</taxon>
        <taxon>Eurotatoria</taxon>
        <taxon>Bdelloidea</taxon>
        <taxon>Adinetida</taxon>
        <taxon>Adinetidae</taxon>
        <taxon>Adineta</taxon>
    </lineage>
</organism>
<reference evidence="1" key="1">
    <citation type="submission" date="2021-02" db="EMBL/GenBank/DDBJ databases">
        <authorList>
            <person name="Nowell W R."/>
        </authorList>
    </citation>
    <scope>NUCLEOTIDE SEQUENCE</scope>
</reference>
<sequence>PKFNKWKQNAITVAGRNEQGRQLNQLFFPVGIFIDKYKNIFIADYNIHRIVECKYNAKEGQIFVGENKQGNRMIQLNYPTDVIIHQQNHSIIIADQGNKRVI</sequence>
<comment type="caution">
    <text evidence="1">The sequence shown here is derived from an EMBL/GenBank/DDBJ whole genome shotgun (WGS) entry which is preliminary data.</text>
</comment>
<accession>A0A820LJ11</accession>
<dbReference type="EMBL" id="CAJOAZ010021655">
    <property type="protein sequence ID" value="CAF4358082.1"/>
    <property type="molecule type" value="Genomic_DNA"/>
</dbReference>
<dbReference type="AlphaFoldDB" id="A0A820LJ11"/>
<evidence type="ECO:0000313" key="1">
    <source>
        <dbReference type="EMBL" id="CAF4358082.1"/>
    </source>
</evidence>
<evidence type="ECO:0000313" key="2">
    <source>
        <dbReference type="Proteomes" id="UP000663844"/>
    </source>
</evidence>
<dbReference type="InterPro" id="IPR011042">
    <property type="entry name" value="6-blade_b-propeller_TolB-like"/>
</dbReference>